<evidence type="ECO:0000313" key="2">
    <source>
        <dbReference type="Proteomes" id="UP000235786"/>
    </source>
</evidence>
<dbReference type="EMBL" id="KZ613946">
    <property type="protein sequence ID" value="PMD39704.1"/>
    <property type="molecule type" value="Genomic_DNA"/>
</dbReference>
<accession>A0A2J6RMF9</accession>
<name>A0A2J6RMF9_HYAVF</name>
<dbReference type="Proteomes" id="UP000235786">
    <property type="component" value="Unassembled WGS sequence"/>
</dbReference>
<evidence type="ECO:0000313" key="1">
    <source>
        <dbReference type="EMBL" id="PMD39704.1"/>
    </source>
</evidence>
<sequence>MMRLKMGEISDGPMGSVARSPWTAFPARIRNLERSAAWACMGLQTPSFRCMPTTLPLKLVVFAAHRESLPRPSRGRAPARAPARALRRCSLPVSTSASHVHAPITGTGTCTCTPRHRKSDFSATVPYRATQLHWQQPFTDSLECFTAHHCRHQLARVISETRVHRGRLHEEECEIRETVTSWGCLLYKKSDQFAPRRRRLRHYHIAIPHAVLLLPLLNSRCQKLTTSCCPTGLCTSTL</sequence>
<reference evidence="1 2" key="1">
    <citation type="submission" date="2016-04" db="EMBL/GenBank/DDBJ databases">
        <title>A degradative enzymes factory behind the ericoid mycorrhizal symbiosis.</title>
        <authorList>
            <consortium name="DOE Joint Genome Institute"/>
            <person name="Martino E."/>
            <person name="Morin E."/>
            <person name="Grelet G."/>
            <person name="Kuo A."/>
            <person name="Kohler A."/>
            <person name="Daghino S."/>
            <person name="Barry K."/>
            <person name="Choi C."/>
            <person name="Cichocki N."/>
            <person name="Clum A."/>
            <person name="Copeland A."/>
            <person name="Hainaut M."/>
            <person name="Haridas S."/>
            <person name="Labutti K."/>
            <person name="Lindquist E."/>
            <person name="Lipzen A."/>
            <person name="Khouja H.-R."/>
            <person name="Murat C."/>
            <person name="Ohm R."/>
            <person name="Olson A."/>
            <person name="Spatafora J."/>
            <person name="Veneault-Fourrey C."/>
            <person name="Henrissat B."/>
            <person name="Grigoriev I."/>
            <person name="Martin F."/>
            <person name="Perotto S."/>
        </authorList>
    </citation>
    <scope>NUCLEOTIDE SEQUENCE [LARGE SCALE GENOMIC DNA]</scope>
    <source>
        <strain evidence="1 2">F</strain>
    </source>
</reference>
<protein>
    <submittedName>
        <fullName evidence="1">Uncharacterized protein</fullName>
    </submittedName>
</protein>
<keyword evidence="2" id="KW-1185">Reference proteome</keyword>
<organism evidence="1 2">
    <name type="scientific">Hyaloscypha variabilis (strain UAMH 11265 / GT02V1 / F)</name>
    <name type="common">Meliniomyces variabilis</name>
    <dbReference type="NCBI Taxonomy" id="1149755"/>
    <lineage>
        <taxon>Eukaryota</taxon>
        <taxon>Fungi</taxon>
        <taxon>Dikarya</taxon>
        <taxon>Ascomycota</taxon>
        <taxon>Pezizomycotina</taxon>
        <taxon>Leotiomycetes</taxon>
        <taxon>Helotiales</taxon>
        <taxon>Hyaloscyphaceae</taxon>
        <taxon>Hyaloscypha</taxon>
        <taxon>Hyaloscypha variabilis</taxon>
    </lineage>
</organism>
<dbReference type="AlphaFoldDB" id="A0A2J6RMF9"/>
<gene>
    <name evidence="1" type="ORF">L207DRAFT_25682</name>
</gene>
<proteinExistence type="predicted"/>